<dbReference type="Proteomes" id="UP000243499">
    <property type="component" value="Chromosome 5"/>
</dbReference>
<gene>
    <name evidence="1" type="ORF">PAHAL_5G037300</name>
</gene>
<evidence type="ECO:0000313" key="1">
    <source>
        <dbReference type="EMBL" id="PVH37584.1"/>
    </source>
</evidence>
<dbReference type="EMBL" id="CM008050">
    <property type="protein sequence ID" value="PVH37584.1"/>
    <property type="molecule type" value="Genomic_DNA"/>
</dbReference>
<reference evidence="1" key="1">
    <citation type="submission" date="2018-04" db="EMBL/GenBank/DDBJ databases">
        <title>WGS assembly of Panicum hallii.</title>
        <authorList>
            <person name="Lovell J."/>
            <person name="Jenkins J."/>
            <person name="Lowry D."/>
            <person name="Mamidi S."/>
            <person name="Sreedasyam A."/>
            <person name="Weng X."/>
            <person name="Barry K."/>
            <person name="Bonette J."/>
            <person name="Campitelli B."/>
            <person name="Daum C."/>
            <person name="Gordon S."/>
            <person name="Gould B."/>
            <person name="Lipzen A."/>
            <person name="Macqueen A."/>
            <person name="Palacio-Mejia J."/>
            <person name="Plott C."/>
            <person name="Shakirov E."/>
            <person name="Shu S."/>
            <person name="Yoshinaga Y."/>
            <person name="Zane M."/>
            <person name="Rokhsar D."/>
            <person name="Grimwood J."/>
            <person name="Schmutz J."/>
            <person name="Juenger T."/>
        </authorList>
    </citation>
    <scope>NUCLEOTIDE SEQUENCE [LARGE SCALE GENOMIC DNA]</scope>
    <source>
        <strain evidence="1">FIL2</strain>
    </source>
</reference>
<dbReference type="AlphaFoldDB" id="A0A2T8IIS6"/>
<dbReference type="Gramene" id="PVH37584">
    <property type="protein sequence ID" value="PVH37584"/>
    <property type="gene ID" value="PAHAL_5G037300"/>
</dbReference>
<proteinExistence type="predicted"/>
<accession>A0A2T8IIS6</accession>
<name>A0A2T8IIS6_9POAL</name>
<sequence>MRGPPALPLSSRPLPRPAAPSTTALYTRIILSAPGLTLSHSHMDGLLALFSGFRAVSLVYDNQAHQSYFSFVYRFLFNINNVLVVKHQHKLELLLM</sequence>
<organism evidence="1">
    <name type="scientific">Panicum hallii</name>
    <dbReference type="NCBI Taxonomy" id="206008"/>
    <lineage>
        <taxon>Eukaryota</taxon>
        <taxon>Viridiplantae</taxon>
        <taxon>Streptophyta</taxon>
        <taxon>Embryophyta</taxon>
        <taxon>Tracheophyta</taxon>
        <taxon>Spermatophyta</taxon>
        <taxon>Magnoliopsida</taxon>
        <taxon>Liliopsida</taxon>
        <taxon>Poales</taxon>
        <taxon>Poaceae</taxon>
        <taxon>PACMAD clade</taxon>
        <taxon>Panicoideae</taxon>
        <taxon>Panicodae</taxon>
        <taxon>Paniceae</taxon>
        <taxon>Panicinae</taxon>
        <taxon>Panicum</taxon>
        <taxon>Panicum sect. Panicum</taxon>
    </lineage>
</organism>
<protein>
    <submittedName>
        <fullName evidence="1">Uncharacterized protein</fullName>
    </submittedName>
</protein>